<evidence type="ECO:0000256" key="1">
    <source>
        <dbReference type="ARBA" id="ARBA00004141"/>
    </source>
</evidence>
<feature type="transmembrane region" description="Helical" evidence="7">
    <location>
        <begin position="34"/>
        <end position="53"/>
    </location>
</feature>
<dbReference type="AlphaFoldDB" id="A7HV39"/>
<protein>
    <recommendedName>
        <fullName evidence="10">AI-2E family transporter</fullName>
    </recommendedName>
</protein>
<feature type="region of interest" description="Disordered" evidence="6">
    <location>
        <begin position="1"/>
        <end position="24"/>
    </location>
</feature>
<accession>A7HV39</accession>
<dbReference type="HOGENOM" id="CLU_031275_0_1_5"/>
<evidence type="ECO:0000256" key="3">
    <source>
        <dbReference type="ARBA" id="ARBA00022692"/>
    </source>
</evidence>
<feature type="transmembrane region" description="Helical" evidence="7">
    <location>
        <begin position="285"/>
        <end position="306"/>
    </location>
</feature>
<feature type="transmembrane region" description="Helical" evidence="7">
    <location>
        <begin position="181"/>
        <end position="200"/>
    </location>
</feature>
<dbReference type="GO" id="GO:0016020">
    <property type="term" value="C:membrane"/>
    <property type="evidence" value="ECO:0007669"/>
    <property type="project" value="UniProtKB-SubCell"/>
</dbReference>
<comment type="similarity">
    <text evidence="2">Belongs to the autoinducer-2 exporter (AI-2E) (TC 2.A.86) family.</text>
</comment>
<feature type="transmembrane region" description="Helical" evidence="7">
    <location>
        <begin position="59"/>
        <end position="77"/>
    </location>
</feature>
<dbReference type="Proteomes" id="UP000006377">
    <property type="component" value="Chromosome"/>
</dbReference>
<feature type="transmembrane region" description="Helical" evidence="7">
    <location>
        <begin position="89"/>
        <end position="110"/>
    </location>
</feature>
<evidence type="ECO:0000256" key="5">
    <source>
        <dbReference type="ARBA" id="ARBA00023136"/>
    </source>
</evidence>
<reference evidence="8 9" key="1">
    <citation type="journal article" date="2011" name="Stand. Genomic Sci.">
        <title>Complete genome sequence of Parvibaculum lavamentivorans type strain (DS-1(T)).</title>
        <authorList>
            <person name="Schleheck D."/>
            <person name="Weiss M."/>
            <person name="Pitluck S."/>
            <person name="Bruce D."/>
            <person name="Land M.L."/>
            <person name="Han S."/>
            <person name="Saunders E."/>
            <person name="Tapia R."/>
            <person name="Detter C."/>
            <person name="Brettin T."/>
            <person name="Han J."/>
            <person name="Woyke T."/>
            <person name="Goodwin L."/>
            <person name="Pennacchio L."/>
            <person name="Nolan M."/>
            <person name="Cook A.M."/>
            <person name="Kjelleberg S."/>
            <person name="Thomas T."/>
        </authorList>
    </citation>
    <scope>NUCLEOTIDE SEQUENCE [LARGE SCALE GENOMIC DNA]</scope>
    <source>
        <strain evidence="9">DS-1 / DSM 13023 / NCIMB 13966</strain>
    </source>
</reference>
<feature type="transmembrane region" description="Helical" evidence="7">
    <location>
        <begin position="259"/>
        <end position="278"/>
    </location>
</feature>
<feature type="transmembrane region" description="Helical" evidence="7">
    <location>
        <begin position="326"/>
        <end position="359"/>
    </location>
</feature>
<name>A7HV39_PARL1</name>
<gene>
    <name evidence="8" type="ordered locus">Plav_2158</name>
</gene>
<evidence type="ECO:0008006" key="10">
    <source>
        <dbReference type="Google" id="ProtNLM"/>
    </source>
</evidence>
<keyword evidence="4 7" id="KW-1133">Transmembrane helix</keyword>
<dbReference type="PANTHER" id="PTHR21716:SF16">
    <property type="entry name" value="BLL1467 PROTEIN"/>
    <property type="match status" value="1"/>
</dbReference>
<dbReference type="Pfam" id="PF01594">
    <property type="entry name" value="AI-2E_transport"/>
    <property type="match status" value="1"/>
</dbReference>
<dbReference type="EMBL" id="CP000774">
    <property type="protein sequence ID" value="ABS63772.1"/>
    <property type="molecule type" value="Genomic_DNA"/>
</dbReference>
<feature type="transmembrane region" description="Helical" evidence="7">
    <location>
        <begin position="228"/>
        <end position="253"/>
    </location>
</feature>
<evidence type="ECO:0000256" key="6">
    <source>
        <dbReference type="SAM" id="MobiDB-lite"/>
    </source>
</evidence>
<evidence type="ECO:0000313" key="8">
    <source>
        <dbReference type="EMBL" id="ABS63772.1"/>
    </source>
</evidence>
<sequence>MAAFQCGGARVPETDAERGTEAAGGFTPGRRARIMRAETALAILAVLAILYTAYLAQNLVAPITAAVVGSFIFMPLMRAAPLRFLPDALSASIIVATLIGALAGSVYLLAEPAAEWTARIPAAIEEFEEKSRELSEPMAAMRRASKQVEEMTRADDAPREVVVRDEGLVAQAMEVAGQKGASILIFIVLLYFLLATGELLRDRIIRSAKRLTDKERARRILRSIEREISTYLFSISLINAGLGVAIGLSMWAIGLPNALLWGFAAALLNFIPYAGALAGMALTGFVAFMTFDSVGHALLAPAAYFLCNLIESQFVTPSVLGRRHTLNAAVVFISIVFWGWMWGVIGAVLAVPILVILNTCFAQVEGLRKFSLFIDGSAKPNGPTLPD</sequence>
<dbReference type="InterPro" id="IPR002549">
    <property type="entry name" value="AI-2E-like"/>
</dbReference>
<keyword evidence="9" id="KW-1185">Reference proteome</keyword>
<evidence type="ECO:0000256" key="2">
    <source>
        <dbReference type="ARBA" id="ARBA00009773"/>
    </source>
</evidence>
<organism evidence="8 9">
    <name type="scientific">Parvibaculum lavamentivorans (strain DS-1 / DSM 13023 / NCIMB 13966)</name>
    <dbReference type="NCBI Taxonomy" id="402881"/>
    <lineage>
        <taxon>Bacteria</taxon>
        <taxon>Pseudomonadati</taxon>
        <taxon>Pseudomonadota</taxon>
        <taxon>Alphaproteobacteria</taxon>
        <taxon>Hyphomicrobiales</taxon>
        <taxon>Parvibaculaceae</taxon>
        <taxon>Parvibaculum</taxon>
    </lineage>
</organism>
<evidence type="ECO:0000313" key="9">
    <source>
        <dbReference type="Proteomes" id="UP000006377"/>
    </source>
</evidence>
<comment type="subcellular location">
    <subcellularLocation>
        <location evidence="1">Membrane</location>
        <topology evidence="1">Multi-pass membrane protein</topology>
    </subcellularLocation>
</comment>
<proteinExistence type="inferred from homology"/>
<evidence type="ECO:0000256" key="4">
    <source>
        <dbReference type="ARBA" id="ARBA00022989"/>
    </source>
</evidence>
<evidence type="ECO:0000256" key="7">
    <source>
        <dbReference type="SAM" id="Phobius"/>
    </source>
</evidence>
<dbReference type="eggNOG" id="COG0628">
    <property type="taxonomic scope" value="Bacteria"/>
</dbReference>
<dbReference type="GO" id="GO:0055085">
    <property type="term" value="P:transmembrane transport"/>
    <property type="evidence" value="ECO:0007669"/>
    <property type="project" value="TreeGrafter"/>
</dbReference>
<dbReference type="KEGG" id="pla:Plav_2158"/>
<dbReference type="PANTHER" id="PTHR21716">
    <property type="entry name" value="TRANSMEMBRANE PROTEIN"/>
    <property type="match status" value="1"/>
</dbReference>
<dbReference type="STRING" id="402881.Plav_2158"/>
<dbReference type="OrthoDB" id="9799225at2"/>
<keyword evidence="3 7" id="KW-0812">Transmembrane</keyword>
<keyword evidence="5 7" id="KW-0472">Membrane</keyword>